<comment type="catalytic activity">
    <reaction evidence="11">
        <text>ATP + H2O = ADP + phosphate + H(+)</text>
        <dbReference type="Rhea" id="RHEA:13065"/>
        <dbReference type="ChEBI" id="CHEBI:15377"/>
        <dbReference type="ChEBI" id="CHEBI:15378"/>
        <dbReference type="ChEBI" id="CHEBI:30616"/>
        <dbReference type="ChEBI" id="CHEBI:43474"/>
        <dbReference type="ChEBI" id="CHEBI:456216"/>
        <dbReference type="EC" id="5.6.2.3"/>
    </reaction>
</comment>
<keyword evidence="7" id="KW-0067">ATP-binding</keyword>
<dbReference type="GO" id="GO:1990077">
    <property type="term" value="C:primosome complex"/>
    <property type="evidence" value="ECO:0007669"/>
    <property type="project" value="UniProtKB-KW"/>
</dbReference>
<dbReference type="PANTHER" id="PTHR30153">
    <property type="entry name" value="REPLICATIVE DNA HELICASE DNAB"/>
    <property type="match status" value="1"/>
</dbReference>
<evidence type="ECO:0000313" key="14">
    <source>
        <dbReference type="Proteomes" id="UP000254651"/>
    </source>
</evidence>
<evidence type="ECO:0000259" key="12">
    <source>
        <dbReference type="PROSITE" id="PS51199"/>
    </source>
</evidence>
<dbReference type="GO" id="GO:0006269">
    <property type="term" value="P:DNA replication, synthesis of primer"/>
    <property type="evidence" value="ECO:0007669"/>
    <property type="project" value="UniProtKB-KW"/>
</dbReference>
<evidence type="ECO:0000256" key="11">
    <source>
        <dbReference type="ARBA" id="ARBA00048954"/>
    </source>
</evidence>
<evidence type="ECO:0000256" key="3">
    <source>
        <dbReference type="ARBA" id="ARBA00022705"/>
    </source>
</evidence>
<dbReference type="Proteomes" id="UP000254651">
    <property type="component" value="Unassembled WGS sequence"/>
</dbReference>
<feature type="domain" description="SF4 helicase" evidence="12">
    <location>
        <begin position="181"/>
        <end position="443"/>
    </location>
</feature>
<evidence type="ECO:0000256" key="1">
    <source>
        <dbReference type="ARBA" id="ARBA00008428"/>
    </source>
</evidence>
<sequence length="458" mass="50864">MNEFENNPMEELFSQEAEQAVLGGLMVDTAAFAKVADLKAEMFYLPSHRMIFSAIADLAADGKSADVVSVSERLKAKSQAEEAGELAYLIDLAQNVPSAANIRRYAEIVENRHTERRLLAAGAKIEEIALSREGKTTADKCTEAAAVLREVNDTLLKRAKTEMTYHEALNDVLDYISEVHERGDFLGLSTGLKQLDDAIKGLQAGNLIVIAARPSMGKTILAENIARAVAKAGKVVHFQSYEMTQRELMLRAIAAEAGIDMGNLMKASLTQSEYHRQSDFFSAAMDWKFTIDTAPIDADRLCLLARDKKLSDGLDLLVIDHLHLIPKPGRNSEVQELADITGKLKRLAAELKIPVILVAQLNRAVAKQNDKRPTMADIRGSGGIEQDANIIIMPHREHYYDPENSNPDLAELIIAKNRNGEMGKLIVGYQGRFQRFTNEPDYFWQPPKHDEQPKRRSA</sequence>
<dbReference type="Gene3D" id="1.10.860.10">
    <property type="entry name" value="DNAb Helicase, Chain A"/>
    <property type="match status" value="1"/>
</dbReference>
<dbReference type="GO" id="GO:0005524">
    <property type="term" value="F:ATP binding"/>
    <property type="evidence" value="ECO:0007669"/>
    <property type="project" value="UniProtKB-KW"/>
</dbReference>
<dbReference type="Gene3D" id="3.40.50.300">
    <property type="entry name" value="P-loop containing nucleotide triphosphate hydrolases"/>
    <property type="match status" value="1"/>
</dbReference>
<dbReference type="EC" id="5.6.2.3" evidence="10"/>
<protein>
    <recommendedName>
        <fullName evidence="10">DNA 5'-3' helicase</fullName>
        <ecNumber evidence="10">5.6.2.3</ecNumber>
    </recommendedName>
</protein>
<dbReference type="InterPro" id="IPR016136">
    <property type="entry name" value="DNA_helicase_N/primase_C"/>
</dbReference>
<dbReference type="SUPFAM" id="SSF48024">
    <property type="entry name" value="N-terminal domain of DnaB helicase"/>
    <property type="match status" value="1"/>
</dbReference>
<dbReference type="InterPro" id="IPR036185">
    <property type="entry name" value="DNA_heli_DnaB-like_N_sf"/>
</dbReference>
<comment type="similarity">
    <text evidence="1">Belongs to the helicase family. DnaB subfamily.</text>
</comment>
<evidence type="ECO:0000256" key="9">
    <source>
        <dbReference type="ARBA" id="ARBA00023235"/>
    </source>
</evidence>
<evidence type="ECO:0000256" key="8">
    <source>
        <dbReference type="ARBA" id="ARBA00023125"/>
    </source>
</evidence>
<keyword evidence="5 13" id="KW-0378">Hydrolase</keyword>
<accession>A0A378UIZ7</accession>
<dbReference type="Pfam" id="PF03796">
    <property type="entry name" value="DnaB_C"/>
    <property type="match status" value="1"/>
</dbReference>
<dbReference type="InterPro" id="IPR007693">
    <property type="entry name" value="DNA_helicase_DnaB-like_N"/>
</dbReference>
<dbReference type="PROSITE" id="PS51199">
    <property type="entry name" value="SF4_HELICASE"/>
    <property type="match status" value="1"/>
</dbReference>
<evidence type="ECO:0000256" key="4">
    <source>
        <dbReference type="ARBA" id="ARBA00022741"/>
    </source>
</evidence>
<keyword evidence="8" id="KW-0238">DNA-binding</keyword>
<evidence type="ECO:0000313" key="13">
    <source>
        <dbReference type="EMBL" id="STZ77364.1"/>
    </source>
</evidence>
<keyword evidence="2" id="KW-0639">Primosome</keyword>
<keyword evidence="14" id="KW-1185">Reference proteome</keyword>
<reference evidence="13 14" key="1">
    <citation type="submission" date="2018-06" db="EMBL/GenBank/DDBJ databases">
        <authorList>
            <consortium name="Pathogen Informatics"/>
            <person name="Doyle S."/>
        </authorList>
    </citation>
    <scope>NUCLEOTIDE SEQUENCE [LARGE SCALE GENOMIC DNA]</scope>
    <source>
        <strain evidence="13 14">NCTC10295</strain>
    </source>
</reference>
<proteinExistence type="inferred from homology"/>
<dbReference type="RefSeq" id="WP_245934315.1">
    <property type="nucleotide sequence ID" value="NZ_CP181246.1"/>
</dbReference>
<dbReference type="InterPro" id="IPR027417">
    <property type="entry name" value="P-loop_NTPase"/>
</dbReference>
<dbReference type="PANTHER" id="PTHR30153:SF2">
    <property type="entry name" value="REPLICATIVE DNA HELICASE"/>
    <property type="match status" value="1"/>
</dbReference>
<keyword evidence="6 13" id="KW-0347">Helicase</keyword>
<organism evidence="13 14">
    <name type="scientific">Bergeriella denitrificans</name>
    <name type="common">Neisseria denitrificans</name>
    <dbReference type="NCBI Taxonomy" id="494"/>
    <lineage>
        <taxon>Bacteria</taxon>
        <taxon>Pseudomonadati</taxon>
        <taxon>Pseudomonadota</taxon>
        <taxon>Betaproteobacteria</taxon>
        <taxon>Neisseriales</taxon>
        <taxon>Neisseriaceae</taxon>
        <taxon>Bergeriella</taxon>
    </lineage>
</organism>
<dbReference type="SUPFAM" id="SSF52540">
    <property type="entry name" value="P-loop containing nucleoside triphosphate hydrolases"/>
    <property type="match status" value="1"/>
</dbReference>
<evidence type="ECO:0000256" key="7">
    <source>
        <dbReference type="ARBA" id="ARBA00022840"/>
    </source>
</evidence>
<dbReference type="InterPro" id="IPR007694">
    <property type="entry name" value="DNA_helicase_DnaB-like_C"/>
</dbReference>
<keyword evidence="9" id="KW-0413">Isomerase</keyword>
<dbReference type="EMBL" id="UGQS01000002">
    <property type="protein sequence ID" value="STZ77364.1"/>
    <property type="molecule type" value="Genomic_DNA"/>
</dbReference>
<keyword evidence="4" id="KW-0547">Nucleotide-binding</keyword>
<evidence type="ECO:0000256" key="2">
    <source>
        <dbReference type="ARBA" id="ARBA00022515"/>
    </source>
</evidence>
<dbReference type="AlphaFoldDB" id="A0A378UIZ7"/>
<dbReference type="CDD" id="cd00984">
    <property type="entry name" value="DnaB_C"/>
    <property type="match status" value="1"/>
</dbReference>
<dbReference type="GO" id="GO:0003677">
    <property type="term" value="F:DNA binding"/>
    <property type="evidence" value="ECO:0007669"/>
    <property type="project" value="UniProtKB-KW"/>
</dbReference>
<gene>
    <name evidence="13" type="primary">dnaC</name>
    <name evidence="13" type="ORF">NCTC10295_02181</name>
</gene>
<name>A0A378UIZ7_BERDE</name>
<dbReference type="GO" id="GO:0016887">
    <property type="term" value="F:ATP hydrolysis activity"/>
    <property type="evidence" value="ECO:0007669"/>
    <property type="project" value="RHEA"/>
</dbReference>
<dbReference type="GO" id="GO:0043139">
    <property type="term" value="F:5'-3' DNA helicase activity"/>
    <property type="evidence" value="ECO:0007669"/>
    <property type="project" value="UniProtKB-EC"/>
</dbReference>
<dbReference type="Pfam" id="PF00772">
    <property type="entry name" value="DnaB"/>
    <property type="match status" value="1"/>
</dbReference>
<evidence type="ECO:0000256" key="10">
    <source>
        <dbReference type="ARBA" id="ARBA00044969"/>
    </source>
</evidence>
<evidence type="ECO:0000256" key="6">
    <source>
        <dbReference type="ARBA" id="ARBA00022806"/>
    </source>
</evidence>
<evidence type="ECO:0000256" key="5">
    <source>
        <dbReference type="ARBA" id="ARBA00022801"/>
    </source>
</evidence>
<dbReference type="GO" id="GO:0005829">
    <property type="term" value="C:cytosol"/>
    <property type="evidence" value="ECO:0007669"/>
    <property type="project" value="TreeGrafter"/>
</dbReference>
<keyword evidence="3" id="KW-0235">DNA replication</keyword>